<keyword evidence="6" id="KW-0663">Pyridoxal phosphate</keyword>
<comment type="cofactor">
    <cofactor evidence="1">
        <name>pyridoxal 5'-phosphate</name>
        <dbReference type="ChEBI" id="CHEBI:597326"/>
    </cofactor>
</comment>
<dbReference type="EMBL" id="JAPJZH010000002">
    <property type="protein sequence ID" value="MDA4844659.1"/>
    <property type="molecule type" value="Genomic_DNA"/>
</dbReference>
<comment type="catalytic activity">
    <reaction evidence="9">
        <text>O-phospho-L-threonine + H(+) = (R)-1-aminopropan-2-yl phosphate + CO2</text>
        <dbReference type="Rhea" id="RHEA:11492"/>
        <dbReference type="ChEBI" id="CHEBI:15378"/>
        <dbReference type="ChEBI" id="CHEBI:16526"/>
        <dbReference type="ChEBI" id="CHEBI:58563"/>
        <dbReference type="ChEBI" id="CHEBI:58675"/>
        <dbReference type="EC" id="4.1.1.81"/>
    </reaction>
</comment>
<dbReference type="PROSITE" id="PS00105">
    <property type="entry name" value="AA_TRANSFER_CLASS_1"/>
    <property type="match status" value="1"/>
</dbReference>
<dbReference type="InterPro" id="IPR005860">
    <property type="entry name" value="CobD"/>
</dbReference>
<dbReference type="PANTHER" id="PTHR42885:SF1">
    <property type="entry name" value="THREONINE-PHOSPHATE DECARBOXYLASE"/>
    <property type="match status" value="1"/>
</dbReference>
<evidence type="ECO:0000256" key="5">
    <source>
        <dbReference type="ARBA" id="ARBA00022573"/>
    </source>
</evidence>
<dbReference type="InterPro" id="IPR015421">
    <property type="entry name" value="PyrdxlP-dep_Trfase_major"/>
</dbReference>
<keyword evidence="5" id="KW-0169">Cobalamin biosynthesis</keyword>
<dbReference type="PANTHER" id="PTHR42885">
    <property type="entry name" value="HISTIDINOL-PHOSPHATE AMINOTRANSFERASE-RELATED"/>
    <property type="match status" value="1"/>
</dbReference>
<dbReference type="SUPFAM" id="SSF53383">
    <property type="entry name" value="PLP-dependent transferases"/>
    <property type="match status" value="1"/>
</dbReference>
<reference evidence="11" key="1">
    <citation type="submission" date="2022-11" db="EMBL/GenBank/DDBJ databases">
        <title>Hoeflea poritis sp. nov., isolated from scleractinian coral Porites lutea.</title>
        <authorList>
            <person name="Zhang G."/>
            <person name="Wei Q."/>
            <person name="Cai L."/>
        </authorList>
    </citation>
    <scope>NUCLEOTIDE SEQUENCE</scope>
    <source>
        <strain evidence="11">E7-10</strain>
    </source>
</reference>
<comment type="caution">
    <text evidence="11">The sequence shown here is derived from an EMBL/GenBank/DDBJ whole genome shotgun (WGS) entry which is preliminary data.</text>
</comment>
<dbReference type="Pfam" id="PF00155">
    <property type="entry name" value="Aminotran_1_2"/>
    <property type="match status" value="1"/>
</dbReference>
<dbReference type="InterPro" id="IPR004839">
    <property type="entry name" value="Aminotransferase_I/II_large"/>
</dbReference>
<evidence type="ECO:0000313" key="12">
    <source>
        <dbReference type="Proteomes" id="UP001148313"/>
    </source>
</evidence>
<dbReference type="Gene3D" id="3.90.1150.10">
    <property type="entry name" value="Aspartate Aminotransferase, domain 1"/>
    <property type="match status" value="1"/>
</dbReference>
<evidence type="ECO:0000256" key="6">
    <source>
        <dbReference type="ARBA" id="ARBA00022898"/>
    </source>
</evidence>
<evidence type="ECO:0000256" key="1">
    <source>
        <dbReference type="ARBA" id="ARBA00001933"/>
    </source>
</evidence>
<organism evidence="11 12">
    <name type="scientific">Hoeflea poritis</name>
    <dbReference type="NCBI Taxonomy" id="2993659"/>
    <lineage>
        <taxon>Bacteria</taxon>
        <taxon>Pseudomonadati</taxon>
        <taxon>Pseudomonadota</taxon>
        <taxon>Alphaproteobacteria</taxon>
        <taxon>Hyphomicrobiales</taxon>
        <taxon>Rhizobiaceae</taxon>
        <taxon>Hoeflea</taxon>
    </lineage>
</organism>
<dbReference type="Gene3D" id="3.40.640.10">
    <property type="entry name" value="Type I PLP-dependent aspartate aminotransferase-like (Major domain)"/>
    <property type="match status" value="1"/>
</dbReference>
<keyword evidence="12" id="KW-1185">Reference proteome</keyword>
<evidence type="ECO:0000259" key="10">
    <source>
        <dbReference type="Pfam" id="PF00155"/>
    </source>
</evidence>
<comment type="pathway">
    <text evidence="3">Cofactor biosynthesis; adenosylcobalamin biosynthesis.</text>
</comment>
<evidence type="ECO:0000256" key="7">
    <source>
        <dbReference type="ARBA" id="ARBA00023239"/>
    </source>
</evidence>
<proteinExistence type="predicted"/>
<name>A0ABT4VJ85_9HYPH</name>
<keyword evidence="7 11" id="KW-0456">Lyase</keyword>
<protein>
    <recommendedName>
        <fullName evidence="4">threonine-phosphate decarboxylase</fullName>
        <ecNumber evidence="4">4.1.1.81</ecNumber>
    </recommendedName>
    <alternativeName>
        <fullName evidence="8">L-threonine-O-3-phosphate decarboxylase</fullName>
    </alternativeName>
</protein>
<dbReference type="CDD" id="cd00609">
    <property type="entry name" value="AAT_like"/>
    <property type="match status" value="1"/>
</dbReference>
<dbReference type="GO" id="GO:0048472">
    <property type="term" value="F:threonine-phosphate decarboxylase activity"/>
    <property type="evidence" value="ECO:0007669"/>
    <property type="project" value="UniProtKB-EC"/>
</dbReference>
<dbReference type="RefSeq" id="WP_271088188.1">
    <property type="nucleotide sequence ID" value="NZ_JAPJZH010000002.1"/>
</dbReference>
<evidence type="ECO:0000256" key="4">
    <source>
        <dbReference type="ARBA" id="ARBA00012285"/>
    </source>
</evidence>
<accession>A0ABT4VJ85</accession>
<dbReference type="InterPro" id="IPR015424">
    <property type="entry name" value="PyrdxlP-dep_Trfase"/>
</dbReference>
<evidence type="ECO:0000256" key="8">
    <source>
        <dbReference type="ARBA" id="ARBA00029996"/>
    </source>
</evidence>
<dbReference type="InterPro" id="IPR015422">
    <property type="entry name" value="PyrdxlP-dep_Trfase_small"/>
</dbReference>
<evidence type="ECO:0000256" key="9">
    <source>
        <dbReference type="ARBA" id="ARBA00048531"/>
    </source>
</evidence>
<sequence>MTGTVEHGGALARAIAEYGGEPGDWIDLSTGINPNPVPLPDLPVQFWSRLPDEDLFEQASRAAAIGYGSAENIRPLPVAGTQSVIQLLPQLFDGDIAIFGPTYEEYRSRFQRAGRAVDLVARVEDINDSHRLVILVNPNNPDGRIVPRDEVLRLADRLAEQGGFLVVDEAFADLCPECSVAGDAGRQSNLIVFRSFGKFFGLAGLRLGFVLAAPSICGAIRDGQGPWAVSGPALGIAGSVLPDRQLRNRIEDRIRRRHAALHGVLEEADLTIAGGTPLFMLVDDDRATALHSHLCRYRILTRKFHYEPHWLRIGLCRDRDEEARLREALAAFNGPGGE</sequence>
<feature type="domain" description="Aminotransferase class I/classII large" evidence="10">
    <location>
        <begin position="77"/>
        <end position="328"/>
    </location>
</feature>
<dbReference type="Proteomes" id="UP001148313">
    <property type="component" value="Unassembled WGS sequence"/>
</dbReference>
<evidence type="ECO:0000256" key="3">
    <source>
        <dbReference type="ARBA" id="ARBA00004953"/>
    </source>
</evidence>
<dbReference type="EC" id="4.1.1.81" evidence="4"/>
<dbReference type="NCBIfam" id="TIGR01140">
    <property type="entry name" value="L_thr_O3P_dcar"/>
    <property type="match status" value="1"/>
</dbReference>
<gene>
    <name evidence="11" type="primary">cobD</name>
    <name evidence="11" type="ORF">OOZ53_04820</name>
</gene>
<comment type="function">
    <text evidence="2">Decarboxylates L-threonine-O-3-phosphate to yield (R)-1-amino-2-propanol O-2-phosphate, the precursor for the linkage between the nucleotide loop and the corrin ring in cobalamin.</text>
</comment>
<dbReference type="InterPro" id="IPR004838">
    <property type="entry name" value="NHTrfase_class1_PyrdxlP-BS"/>
</dbReference>
<evidence type="ECO:0000256" key="2">
    <source>
        <dbReference type="ARBA" id="ARBA00003444"/>
    </source>
</evidence>
<evidence type="ECO:0000313" key="11">
    <source>
        <dbReference type="EMBL" id="MDA4844659.1"/>
    </source>
</evidence>